<dbReference type="InterPro" id="IPR029063">
    <property type="entry name" value="SAM-dependent_MTases_sf"/>
</dbReference>
<name>A0A8H3A336_9AGAM</name>
<evidence type="ECO:0000313" key="2">
    <source>
        <dbReference type="EMBL" id="CAE6367348.1"/>
    </source>
</evidence>
<evidence type="ECO:0000313" key="3">
    <source>
        <dbReference type="Proteomes" id="UP000663846"/>
    </source>
</evidence>
<dbReference type="EMBL" id="CAJMWS010000115">
    <property type="protein sequence ID" value="CAE6367348.1"/>
    <property type="molecule type" value="Genomic_DNA"/>
</dbReference>
<sequence length="272" mass="30489">MIEANCTPKYIWSPDLYKKSASFVYSDENTKPLFTLLSAQPGELIADMGCGTGELTLRLQELVGDEGLVLGIDVSENMLEVAETNRVKNLFCCDIQILEVPDEFKYLAGTFDAVFTNSTLQWCKKDPYGPVKAAKSLLKPGGRFVGEFPGYMTGIGTRCAFSQVLKKRGMVPPDPWFLPQPTEYAKILESEGFQVDHIILDPRVCLLQGPMVDFLRAIYKIAFLKDMNDEEVEEVLQEVADICELEHRDAMGNWSIMYTTVRFRAIAPCNSA</sequence>
<accession>A0A8H3A336</accession>
<reference evidence="2" key="1">
    <citation type="submission" date="2021-01" db="EMBL/GenBank/DDBJ databases">
        <authorList>
            <person name="Kaushik A."/>
        </authorList>
    </citation>
    <scope>NUCLEOTIDE SEQUENCE</scope>
    <source>
        <strain evidence="2">AG1-1C</strain>
    </source>
</reference>
<dbReference type="InterPro" id="IPR013216">
    <property type="entry name" value="Methyltransf_11"/>
</dbReference>
<comment type="caution">
    <text evidence="2">The sequence shown here is derived from an EMBL/GenBank/DDBJ whole genome shotgun (WGS) entry which is preliminary data.</text>
</comment>
<feature type="domain" description="Methyltransferase type 11" evidence="1">
    <location>
        <begin position="47"/>
        <end position="145"/>
    </location>
</feature>
<dbReference type="Proteomes" id="UP000663846">
    <property type="component" value="Unassembled WGS sequence"/>
</dbReference>
<organism evidence="2 3">
    <name type="scientific">Rhizoctonia solani</name>
    <dbReference type="NCBI Taxonomy" id="456999"/>
    <lineage>
        <taxon>Eukaryota</taxon>
        <taxon>Fungi</taxon>
        <taxon>Dikarya</taxon>
        <taxon>Basidiomycota</taxon>
        <taxon>Agaricomycotina</taxon>
        <taxon>Agaricomycetes</taxon>
        <taxon>Cantharellales</taxon>
        <taxon>Ceratobasidiaceae</taxon>
        <taxon>Rhizoctonia</taxon>
    </lineage>
</organism>
<dbReference type="SUPFAM" id="SSF53335">
    <property type="entry name" value="S-adenosyl-L-methionine-dependent methyltransferases"/>
    <property type="match status" value="1"/>
</dbReference>
<dbReference type="PANTHER" id="PTHR43861">
    <property type="entry name" value="TRANS-ACONITATE 2-METHYLTRANSFERASE-RELATED"/>
    <property type="match status" value="1"/>
</dbReference>
<dbReference type="CDD" id="cd02440">
    <property type="entry name" value="AdoMet_MTases"/>
    <property type="match status" value="1"/>
</dbReference>
<proteinExistence type="predicted"/>
<evidence type="ECO:0000259" key="1">
    <source>
        <dbReference type="Pfam" id="PF08241"/>
    </source>
</evidence>
<dbReference type="Gene3D" id="3.40.50.150">
    <property type="entry name" value="Vaccinia Virus protein VP39"/>
    <property type="match status" value="1"/>
</dbReference>
<protein>
    <recommendedName>
        <fullName evidence="1">Methyltransferase type 11 domain-containing protein</fullName>
    </recommendedName>
</protein>
<dbReference type="AlphaFoldDB" id="A0A8H3A336"/>
<dbReference type="Pfam" id="PF08241">
    <property type="entry name" value="Methyltransf_11"/>
    <property type="match status" value="1"/>
</dbReference>
<dbReference type="PANTHER" id="PTHR43861:SF1">
    <property type="entry name" value="TRANS-ACONITATE 2-METHYLTRANSFERASE"/>
    <property type="match status" value="1"/>
</dbReference>
<gene>
    <name evidence="2" type="ORF">RDB_LOCUS23628</name>
</gene>
<dbReference type="OrthoDB" id="2140105at2759"/>